<dbReference type="CDD" id="cd14797">
    <property type="entry name" value="DUF302"/>
    <property type="match status" value="1"/>
</dbReference>
<dbReference type="PANTHER" id="PTHR38342">
    <property type="entry name" value="SLR5037 PROTEIN"/>
    <property type="match status" value="1"/>
</dbReference>
<evidence type="ECO:0000259" key="1">
    <source>
        <dbReference type="Pfam" id="PF03625"/>
    </source>
</evidence>
<organism evidence="2 3">
    <name type="scientific">Stappia sediminis</name>
    <dbReference type="NCBI Taxonomy" id="2692190"/>
    <lineage>
        <taxon>Bacteria</taxon>
        <taxon>Pseudomonadati</taxon>
        <taxon>Pseudomonadota</taxon>
        <taxon>Alphaproteobacteria</taxon>
        <taxon>Hyphomicrobiales</taxon>
        <taxon>Stappiaceae</taxon>
        <taxon>Stappia</taxon>
    </lineage>
</organism>
<reference evidence="2 3" key="1">
    <citation type="submission" date="2019-12" db="EMBL/GenBank/DDBJ databases">
        <authorList>
            <person name="Li M."/>
        </authorList>
    </citation>
    <scope>NUCLEOTIDE SEQUENCE [LARGE SCALE GENOMIC DNA]</scope>
    <source>
        <strain evidence="2 3">GBMRC 2046</strain>
    </source>
</reference>
<evidence type="ECO:0000313" key="3">
    <source>
        <dbReference type="Proteomes" id="UP000433101"/>
    </source>
</evidence>
<dbReference type="InterPro" id="IPR016796">
    <property type="entry name" value="UCP021774"/>
</dbReference>
<dbReference type="Gene3D" id="3.30.310.70">
    <property type="entry name" value="TT1751-like domain"/>
    <property type="match status" value="1"/>
</dbReference>
<dbReference type="PANTHER" id="PTHR38342:SF1">
    <property type="entry name" value="SLR5037 PROTEIN"/>
    <property type="match status" value="1"/>
</dbReference>
<dbReference type="InterPro" id="IPR035923">
    <property type="entry name" value="TT1751-like_sf"/>
</dbReference>
<dbReference type="SUPFAM" id="SSF103247">
    <property type="entry name" value="TT1751-like"/>
    <property type="match status" value="1"/>
</dbReference>
<dbReference type="InterPro" id="IPR005180">
    <property type="entry name" value="DUF302"/>
</dbReference>
<dbReference type="AlphaFoldDB" id="A0A7X3LSV7"/>
<evidence type="ECO:0000313" key="2">
    <source>
        <dbReference type="EMBL" id="MXN64478.1"/>
    </source>
</evidence>
<dbReference type="Pfam" id="PF03625">
    <property type="entry name" value="DUF302"/>
    <property type="match status" value="1"/>
</dbReference>
<comment type="caution">
    <text evidence="2">The sequence shown here is derived from an EMBL/GenBank/DDBJ whole genome shotgun (WGS) entry which is preliminary data.</text>
</comment>
<dbReference type="EMBL" id="WUMV01000002">
    <property type="protein sequence ID" value="MXN64478.1"/>
    <property type="molecule type" value="Genomic_DNA"/>
</dbReference>
<name>A0A7X3LSV7_9HYPH</name>
<dbReference type="Proteomes" id="UP000433101">
    <property type="component" value="Unassembled WGS sequence"/>
</dbReference>
<accession>A0A7X3LSV7</accession>
<proteinExistence type="predicted"/>
<protein>
    <submittedName>
        <fullName evidence="2">DUF302 domain-containing protein</fullName>
    </submittedName>
</protein>
<keyword evidence="3" id="KW-1185">Reference proteome</keyword>
<dbReference type="RefSeq" id="WP_160774693.1">
    <property type="nucleotide sequence ID" value="NZ_WUMV01000002.1"/>
</dbReference>
<sequence>MPYYHAVTTTTEFEQAVEAVKAALSRHGFGVLSEIDVADTLHKKIGETIPPYRILGACNPKMAHKALTSEPHIGVMLPCNVIVRRTDNGETEIAAVDPVASMRAVQNPALASVAEEVRASLNQAIDELVK</sequence>
<dbReference type="PIRSF" id="PIRSF021774">
    <property type="entry name" value="UCP021774"/>
    <property type="match status" value="1"/>
</dbReference>
<feature type="domain" description="DUF302" evidence="1">
    <location>
        <begin position="35"/>
        <end position="98"/>
    </location>
</feature>
<gene>
    <name evidence="2" type="ORF">GR183_06140</name>
</gene>